<accession>A0AAE0CCU6</accession>
<organism evidence="2 3">
    <name type="scientific">Cymbomonas tetramitiformis</name>
    <dbReference type="NCBI Taxonomy" id="36881"/>
    <lineage>
        <taxon>Eukaryota</taxon>
        <taxon>Viridiplantae</taxon>
        <taxon>Chlorophyta</taxon>
        <taxon>Pyramimonadophyceae</taxon>
        <taxon>Pyramimonadales</taxon>
        <taxon>Pyramimonadaceae</taxon>
        <taxon>Cymbomonas</taxon>
    </lineage>
</organism>
<protein>
    <recommendedName>
        <fullName evidence="4">C2H2-type domain-containing protein</fullName>
    </recommendedName>
</protein>
<evidence type="ECO:0000313" key="3">
    <source>
        <dbReference type="Proteomes" id="UP001190700"/>
    </source>
</evidence>
<dbReference type="AlphaFoldDB" id="A0AAE0CCU6"/>
<evidence type="ECO:0000256" key="1">
    <source>
        <dbReference type="SAM" id="MobiDB-lite"/>
    </source>
</evidence>
<reference evidence="2 3" key="1">
    <citation type="journal article" date="2015" name="Genome Biol. Evol.">
        <title>Comparative Genomics of a Bacterivorous Green Alga Reveals Evolutionary Causalities and Consequences of Phago-Mixotrophic Mode of Nutrition.</title>
        <authorList>
            <person name="Burns J.A."/>
            <person name="Paasch A."/>
            <person name="Narechania A."/>
            <person name="Kim E."/>
        </authorList>
    </citation>
    <scope>NUCLEOTIDE SEQUENCE [LARGE SCALE GENOMIC DNA]</scope>
    <source>
        <strain evidence="2 3">PLY_AMNH</strain>
    </source>
</reference>
<gene>
    <name evidence="2" type="ORF">CYMTET_37999</name>
</gene>
<dbReference type="EMBL" id="LGRX02025250">
    <property type="protein sequence ID" value="KAK3252718.1"/>
    <property type="molecule type" value="Genomic_DNA"/>
</dbReference>
<proteinExistence type="predicted"/>
<evidence type="ECO:0008006" key="4">
    <source>
        <dbReference type="Google" id="ProtNLM"/>
    </source>
</evidence>
<sequence>MSAERRRRVLERLVTCTARRPPATVETPLTGSCLRNSVPKQPVQNRPQSCEQWKSTEATIKNVASAPENSCAICGEYFEDRDLLREHVQAELALCLDTASPPRASQALEAPNSGRTRRELPTDQAGADCSRATRLAIKGGQENPLLSTGASALSPSKNLPSTVPAQYGQLITGLSQRVAPQRTPPRPVQSSRGVRIEKKMVVLGGKISRSRSNGAAASWQQHVGGRSIAKQAYKHSRYTPYSVPPIFNHFAGSFDDAAAEGRVTWEGVGQLSYGAGLDGSDM</sequence>
<dbReference type="Proteomes" id="UP001190700">
    <property type="component" value="Unassembled WGS sequence"/>
</dbReference>
<comment type="caution">
    <text evidence="2">The sequence shown here is derived from an EMBL/GenBank/DDBJ whole genome shotgun (WGS) entry which is preliminary data.</text>
</comment>
<keyword evidence="3" id="KW-1185">Reference proteome</keyword>
<evidence type="ECO:0000313" key="2">
    <source>
        <dbReference type="EMBL" id="KAK3252718.1"/>
    </source>
</evidence>
<name>A0AAE0CCU6_9CHLO</name>
<feature type="region of interest" description="Disordered" evidence="1">
    <location>
        <begin position="103"/>
        <end position="127"/>
    </location>
</feature>